<protein>
    <submittedName>
        <fullName evidence="10">Vam6/Vps39-like protein isoform X1</fullName>
    </submittedName>
</protein>
<evidence type="ECO:0000256" key="5">
    <source>
        <dbReference type="ARBA" id="ARBA00038201"/>
    </source>
</evidence>
<name>A0ABM1MDN2_NICVS</name>
<dbReference type="InterPro" id="IPR036322">
    <property type="entry name" value="WD40_repeat_dom_sf"/>
</dbReference>
<dbReference type="InterPro" id="IPR019452">
    <property type="entry name" value="VPS39/TGF_beta_rcpt-assoc_1"/>
</dbReference>
<evidence type="ECO:0000256" key="3">
    <source>
        <dbReference type="ARBA" id="ARBA00023136"/>
    </source>
</evidence>
<feature type="repeat" description="CHCR" evidence="6">
    <location>
        <begin position="552"/>
        <end position="706"/>
    </location>
</feature>
<dbReference type="PANTHER" id="PTHR12894">
    <property type="entry name" value="CNH DOMAIN CONTAINING"/>
    <property type="match status" value="1"/>
</dbReference>
<feature type="domain" description="CNH" evidence="8">
    <location>
        <begin position="14"/>
        <end position="285"/>
    </location>
</feature>
<dbReference type="PANTHER" id="PTHR12894:SF49">
    <property type="entry name" value="VAM6_VPS39-LIKE PROTEIN"/>
    <property type="match status" value="1"/>
</dbReference>
<evidence type="ECO:0000256" key="2">
    <source>
        <dbReference type="ARBA" id="ARBA00004371"/>
    </source>
</evidence>
<sequence length="840" mass="96664">MHESYRATSLLKHNGQIECISSYNDNLLVGTRQGHLLMYNIVNTADDKLDIQLMRYNKTFSKKPILQLEVIPEYNILISLTDNIVQVHNISAFNFPIIEVLSKTKGATLFIVDVVQGVSTKSYNICIVVKRKLQLYFWDSMKQTFTKLHDDINLIEVPKTIGWCQGTVCVGYKGEYICYELNGKPKPLFPTSSNRTTDPCIVKYSETTFALLREDQTVLVNDQGDAEITKLIKWSDVPISIIWDKPYFLAVLADSIDVQTFDDGLIQTIGDLPKVRFICKSKQGLLYTASISQVWVLQAVDIPTQRKALLENKQFKLALKLTAIYDETKEEKTEIINHIQTLLAYDLFSKKRFRESMKEFIKLRTNPSDVIRLFPDLLPNQIENNESSFTEREWEDGIQALVEYLTDVRLQYHVQEQEKDKKKAENKNANMNDQADKANQQFLQIIDTTLLKCYIRTNDALVAPLLRSNHCHLAEAEKTLKKYNKDNELIILYETKNQHRRALELLQSKGNVEKTVKYLQRLGTKHIGLILEFADWVLSGFPEEALKIFTDDLSEVENLPRPRVLDYLLRSHPNLVIPYLEYVVHTWADSNPLFHNALIHKYRETSMSSDPGARIAKKKLLEFLVTSKYYKPDVVLVHFPAESLLDERAIILGKIGQHEQVLVIYVRAMGDVDKAVNYCNTLYDNKVPGCENVYVSLIKLLLDPNSLTSDLSDVTLSPKTAQPDVDTALQLLETYAFRVNSLNCLNILPDNLPISRISRFLQIALHESIKERRRMQLLKGLLYAEHLQCRELRLRLESQSTLITNLNICPVCKKRFSNQSALVRYTNGDVVHYSCQDRKM</sequence>
<dbReference type="SUPFAM" id="SSF50978">
    <property type="entry name" value="WD40 repeat-like"/>
    <property type="match status" value="1"/>
</dbReference>
<dbReference type="InterPro" id="IPR000547">
    <property type="entry name" value="Clathrin_H-chain/VPS_repeat"/>
</dbReference>
<evidence type="ECO:0000256" key="7">
    <source>
        <dbReference type="SAM" id="Coils"/>
    </source>
</evidence>
<dbReference type="Pfam" id="PF10367">
    <property type="entry name" value="zf-Vps39_C"/>
    <property type="match status" value="1"/>
</dbReference>
<dbReference type="Pfam" id="PF00780">
    <property type="entry name" value="CNH"/>
    <property type="match status" value="1"/>
</dbReference>
<evidence type="ECO:0000313" key="10">
    <source>
        <dbReference type="RefSeq" id="XP_017772682.1"/>
    </source>
</evidence>
<feature type="coiled-coil region" evidence="7">
    <location>
        <begin position="412"/>
        <end position="441"/>
    </location>
</feature>
<dbReference type="GeneID" id="108559836"/>
<dbReference type="Pfam" id="PF23556">
    <property type="entry name" value="TPR_Vps41"/>
    <property type="match status" value="1"/>
</dbReference>
<dbReference type="InterPro" id="IPR019453">
    <property type="entry name" value="VPS39/TGFA1_Znf"/>
</dbReference>
<evidence type="ECO:0000256" key="4">
    <source>
        <dbReference type="ARBA" id="ARBA00023228"/>
    </source>
</evidence>
<dbReference type="PROSITE" id="PS50219">
    <property type="entry name" value="CNH"/>
    <property type="match status" value="1"/>
</dbReference>
<accession>A0ABM1MDN2</accession>
<reference evidence="10" key="1">
    <citation type="submission" date="2025-08" db="UniProtKB">
        <authorList>
            <consortium name="RefSeq"/>
        </authorList>
    </citation>
    <scope>IDENTIFICATION</scope>
    <source>
        <tissue evidence="10">Whole Larva</tissue>
    </source>
</reference>
<dbReference type="InterPro" id="IPR032914">
    <property type="entry name" value="Vam6/VPS39/TRAP1"/>
</dbReference>
<proteinExistence type="inferred from homology"/>
<dbReference type="InterPro" id="IPR001180">
    <property type="entry name" value="CNH_dom"/>
</dbReference>
<dbReference type="Pfam" id="PF10366">
    <property type="entry name" value="Vps39_1"/>
    <property type="match status" value="1"/>
</dbReference>
<evidence type="ECO:0000256" key="1">
    <source>
        <dbReference type="ARBA" id="ARBA00004184"/>
    </source>
</evidence>
<comment type="subcellular location">
    <subcellularLocation>
        <location evidence="1">Endomembrane system</location>
        <topology evidence="1">Peripheral membrane protein</topology>
    </subcellularLocation>
    <subcellularLocation>
        <location evidence="2">Lysosome</location>
    </subcellularLocation>
</comment>
<comment type="similarity">
    <text evidence="5">Belongs to the VAM6/VPS39 family.</text>
</comment>
<keyword evidence="4" id="KW-0458">Lysosome</keyword>
<keyword evidence="7" id="KW-0175">Coiled coil</keyword>
<dbReference type="PROSITE" id="PS50236">
    <property type="entry name" value="CHCR"/>
    <property type="match status" value="1"/>
</dbReference>
<keyword evidence="9" id="KW-1185">Reference proteome</keyword>
<dbReference type="Proteomes" id="UP000695000">
    <property type="component" value="Unplaced"/>
</dbReference>
<dbReference type="RefSeq" id="XP_017772682.1">
    <property type="nucleotide sequence ID" value="XM_017917193.1"/>
</dbReference>
<evidence type="ECO:0000313" key="9">
    <source>
        <dbReference type="Proteomes" id="UP000695000"/>
    </source>
</evidence>
<evidence type="ECO:0000259" key="8">
    <source>
        <dbReference type="PROSITE" id="PS50219"/>
    </source>
</evidence>
<evidence type="ECO:0000256" key="6">
    <source>
        <dbReference type="PROSITE-ProRule" id="PRU01006"/>
    </source>
</evidence>
<dbReference type="SMART" id="SM00036">
    <property type="entry name" value="CNH"/>
    <property type="match status" value="1"/>
</dbReference>
<gene>
    <name evidence="10" type="primary">LOC108559836</name>
</gene>
<keyword evidence="3" id="KW-0472">Membrane</keyword>
<organism evidence="9 10">
    <name type="scientific">Nicrophorus vespilloides</name>
    <name type="common">Boreal carrion beetle</name>
    <dbReference type="NCBI Taxonomy" id="110193"/>
    <lineage>
        <taxon>Eukaryota</taxon>
        <taxon>Metazoa</taxon>
        <taxon>Ecdysozoa</taxon>
        <taxon>Arthropoda</taxon>
        <taxon>Hexapoda</taxon>
        <taxon>Insecta</taxon>
        <taxon>Pterygota</taxon>
        <taxon>Neoptera</taxon>
        <taxon>Endopterygota</taxon>
        <taxon>Coleoptera</taxon>
        <taxon>Polyphaga</taxon>
        <taxon>Staphyliniformia</taxon>
        <taxon>Silphidae</taxon>
        <taxon>Nicrophorinae</taxon>
        <taxon>Nicrophorus</taxon>
    </lineage>
</organism>